<dbReference type="GO" id="GO:0004806">
    <property type="term" value="F:triacylglycerol lipase activity"/>
    <property type="evidence" value="ECO:0007669"/>
    <property type="project" value="InterPro"/>
</dbReference>
<dbReference type="PANTHER" id="PTHR34853:SF1">
    <property type="entry name" value="LIPASE 5"/>
    <property type="match status" value="1"/>
</dbReference>
<dbReference type="InterPro" id="IPR005152">
    <property type="entry name" value="Lipase_secreted"/>
</dbReference>
<name>A0A6A6ULT3_9PEZI</name>
<organism evidence="1 2">
    <name type="scientific">Microthyrium microscopicum</name>
    <dbReference type="NCBI Taxonomy" id="703497"/>
    <lineage>
        <taxon>Eukaryota</taxon>
        <taxon>Fungi</taxon>
        <taxon>Dikarya</taxon>
        <taxon>Ascomycota</taxon>
        <taxon>Pezizomycotina</taxon>
        <taxon>Dothideomycetes</taxon>
        <taxon>Dothideomycetes incertae sedis</taxon>
        <taxon>Microthyriales</taxon>
        <taxon>Microthyriaceae</taxon>
        <taxon>Microthyrium</taxon>
    </lineage>
</organism>
<dbReference type="GO" id="GO:0004177">
    <property type="term" value="F:aminopeptidase activity"/>
    <property type="evidence" value="ECO:0007669"/>
    <property type="project" value="UniProtKB-KW"/>
</dbReference>
<dbReference type="PIRSF" id="PIRSF029171">
    <property type="entry name" value="Esterase_LipA"/>
    <property type="match status" value="1"/>
</dbReference>
<dbReference type="GO" id="GO:0016042">
    <property type="term" value="P:lipid catabolic process"/>
    <property type="evidence" value="ECO:0007669"/>
    <property type="project" value="InterPro"/>
</dbReference>
<feature type="non-terminal residue" evidence="1">
    <location>
        <position position="422"/>
    </location>
</feature>
<dbReference type="Pfam" id="PF03583">
    <property type="entry name" value="LIP"/>
    <property type="match status" value="1"/>
</dbReference>
<dbReference type="InterPro" id="IPR029058">
    <property type="entry name" value="AB_hydrolase_fold"/>
</dbReference>
<feature type="non-terminal residue" evidence="1">
    <location>
        <position position="1"/>
    </location>
</feature>
<proteinExistence type="predicted"/>
<protein>
    <submittedName>
        <fullName evidence="1">Prolyl aminopeptidase-like protein</fullName>
    </submittedName>
</protein>
<keyword evidence="1" id="KW-0378">Hydrolase</keyword>
<reference evidence="1" key="1">
    <citation type="journal article" date="2020" name="Stud. Mycol.">
        <title>101 Dothideomycetes genomes: a test case for predicting lifestyles and emergence of pathogens.</title>
        <authorList>
            <person name="Haridas S."/>
            <person name="Albert R."/>
            <person name="Binder M."/>
            <person name="Bloem J."/>
            <person name="Labutti K."/>
            <person name="Salamov A."/>
            <person name="Andreopoulos B."/>
            <person name="Baker S."/>
            <person name="Barry K."/>
            <person name="Bills G."/>
            <person name="Bluhm B."/>
            <person name="Cannon C."/>
            <person name="Castanera R."/>
            <person name="Culley D."/>
            <person name="Daum C."/>
            <person name="Ezra D."/>
            <person name="Gonzalez J."/>
            <person name="Henrissat B."/>
            <person name="Kuo A."/>
            <person name="Liang C."/>
            <person name="Lipzen A."/>
            <person name="Lutzoni F."/>
            <person name="Magnuson J."/>
            <person name="Mondo S."/>
            <person name="Nolan M."/>
            <person name="Ohm R."/>
            <person name="Pangilinan J."/>
            <person name="Park H.-J."/>
            <person name="Ramirez L."/>
            <person name="Alfaro M."/>
            <person name="Sun H."/>
            <person name="Tritt A."/>
            <person name="Yoshinaga Y."/>
            <person name="Zwiers L.-H."/>
            <person name="Turgeon B."/>
            <person name="Goodwin S."/>
            <person name="Spatafora J."/>
            <person name="Crous P."/>
            <person name="Grigoriev I."/>
        </authorList>
    </citation>
    <scope>NUCLEOTIDE SEQUENCE</scope>
    <source>
        <strain evidence="1">CBS 115976</strain>
    </source>
</reference>
<evidence type="ECO:0000313" key="2">
    <source>
        <dbReference type="Proteomes" id="UP000799302"/>
    </source>
</evidence>
<sequence>AVNFERSNWATSSVFQDPFYSELPPNTTNAKPGSTLKVETTVNTTLYTLPPATALSRIVFMSETLNSTAVPASAYILWPYLPRSYENGTIPLIGWAHGNSGNFAECAPSHIRNLWYQFSAPYTMVLEGYAVVGIDYAGLGVHSSASGQNITFQTAVNAAGANDLFYAVEAAQRAFPKLSKSFVLAGHSLGGGVAWGAAERQAIRPVPGYLGAVAGSPSTNISSSAIRSGIIPFGGLEIADSVKSIFPDFNTSILLTKAGSAFLTLARTLQGCNSVINEIVNAAVASGTVLSPMDYLSDPTVQAWQKIGGSGGKNITGPLLVLQGVADATVSEIDTTIAVNQTVLAYPKASIEYLRFEGVDHVPVMYASQRLWLDWIAARFAHKSAKSGYSATTYGTGNAVMPLSAYQGNLNYFLEYATAPYE</sequence>
<dbReference type="Gene3D" id="3.40.50.1820">
    <property type="entry name" value="alpha/beta hydrolase"/>
    <property type="match status" value="2"/>
</dbReference>
<dbReference type="PANTHER" id="PTHR34853">
    <property type="match status" value="1"/>
</dbReference>
<dbReference type="Proteomes" id="UP000799302">
    <property type="component" value="Unassembled WGS sequence"/>
</dbReference>
<evidence type="ECO:0000313" key="1">
    <source>
        <dbReference type="EMBL" id="KAF2673199.1"/>
    </source>
</evidence>
<dbReference type="EMBL" id="MU004231">
    <property type="protein sequence ID" value="KAF2673199.1"/>
    <property type="molecule type" value="Genomic_DNA"/>
</dbReference>
<keyword evidence="1" id="KW-0645">Protease</keyword>
<keyword evidence="2" id="KW-1185">Reference proteome</keyword>
<accession>A0A6A6ULT3</accession>
<dbReference type="OrthoDB" id="5382058at2759"/>
<dbReference type="AlphaFoldDB" id="A0A6A6ULT3"/>
<keyword evidence="1" id="KW-0031">Aminopeptidase</keyword>
<gene>
    <name evidence="1" type="ORF">BT63DRAFT_353013</name>
</gene>
<dbReference type="SUPFAM" id="SSF53474">
    <property type="entry name" value="alpha/beta-Hydrolases"/>
    <property type="match status" value="1"/>
</dbReference>